<feature type="binding site" evidence="5">
    <location>
        <position position="378"/>
    </location>
    <ligand>
        <name>substrate</name>
    </ligand>
</feature>
<proteinExistence type="inferred from homology"/>
<dbReference type="OrthoDB" id="10348at2157"/>
<sequence length="426" mass="47039">MSLLDDARRLAATGPVCDACLGRVFADRSFGLTNAERGRSLRVAAALDDDEPFDPVDIADCWVCEGRCATFDDWAERAAESVETIEFETYQVGTRTPPLIEENERLLREEVGADPDAGEPFKMEFNREVGKRVGRLTETEVDFERPDVQFVLDVDADRVETTINSAFVYGRYRKLERDIPQTEWPCRECDGSGRQGSEPCDHCDGSGYLYDRSVEGLIAPLVEDVMDGVDAVFHGAGREDVDARMLGTGRPFVVEVKEPRRRDIDVERLESDVNAFAEGAVEVEGLRLATYEMVERVKRLDASKTYRAAVAFDDPVDADALAGALDELDGATVEQYTPQRVDHRRANLTRTREVYAMSGDLDDSTHATVEIHGAGGLYVKELVSGDDGRTEPSLAGLLGVGARVTDLDVLAVEGEDEPFEDDAYFA</sequence>
<dbReference type="KEGG" id="haj:DU500_04915"/>
<dbReference type="NCBIfam" id="TIGR01213">
    <property type="entry name" value="pseudo_Pus10arc"/>
    <property type="match status" value="1"/>
</dbReference>
<evidence type="ECO:0000256" key="5">
    <source>
        <dbReference type="HAMAP-Rule" id="MF_01893"/>
    </source>
</evidence>
<evidence type="ECO:0000256" key="2">
    <source>
        <dbReference type="ARBA" id="ARBA00022694"/>
    </source>
</evidence>
<dbReference type="InterPro" id="IPR036410">
    <property type="entry name" value="HSP_DnaJ_Cys-rich_dom_sf"/>
</dbReference>
<dbReference type="GeneID" id="37282702"/>
<dbReference type="EMBL" id="CP031150">
    <property type="protein sequence ID" value="AXG05831.1"/>
    <property type="molecule type" value="Genomic_DNA"/>
</dbReference>
<dbReference type="Pfam" id="PF22023">
    <property type="entry name" value="Pus10_THUMP_arc"/>
    <property type="match status" value="1"/>
</dbReference>
<reference evidence="7 8" key="1">
    <citation type="submission" date="2018-07" db="EMBL/GenBank/DDBJ databases">
        <title>Genome sequences of Haloplanus sp. CBA1113.</title>
        <authorList>
            <person name="Kim Y.B."/>
            <person name="Roh S.W."/>
        </authorList>
    </citation>
    <scope>NUCLEOTIDE SEQUENCE [LARGE SCALE GENOMIC DNA]</scope>
    <source>
        <strain evidence="7 8">CBA1113</strain>
    </source>
</reference>
<comment type="catalytic activity">
    <reaction evidence="5">
        <text>uridine(55) in tRNA = pseudouridine(55) in tRNA</text>
        <dbReference type="Rhea" id="RHEA:42532"/>
        <dbReference type="Rhea" id="RHEA-COMP:10101"/>
        <dbReference type="Rhea" id="RHEA-COMP:10102"/>
        <dbReference type="ChEBI" id="CHEBI:65314"/>
        <dbReference type="ChEBI" id="CHEBI:65315"/>
        <dbReference type="EC" id="5.4.99.25"/>
    </reaction>
</comment>
<dbReference type="InterPro" id="IPR004114">
    <property type="entry name" value="THUMP_dom"/>
</dbReference>
<comment type="catalytic activity">
    <reaction evidence="5">
        <text>uridine(54) in tRNA = pseudouridine(54) in tRNA</text>
        <dbReference type="Rhea" id="RHEA:57876"/>
        <dbReference type="Rhea" id="RHEA-COMP:10193"/>
        <dbReference type="Rhea" id="RHEA-COMP:14141"/>
        <dbReference type="ChEBI" id="CHEBI:65314"/>
        <dbReference type="ChEBI" id="CHEBI:65315"/>
    </reaction>
</comment>
<dbReference type="RefSeq" id="WP_114584979.1">
    <property type="nucleotide sequence ID" value="NZ_CP031150.1"/>
</dbReference>
<dbReference type="InterPro" id="IPR048741">
    <property type="entry name" value="Pus10-like_C"/>
</dbReference>
<accession>A0A345E0V9</accession>
<dbReference type="EC" id="5.4.99.25" evidence="5"/>
<dbReference type="AlphaFoldDB" id="A0A345E0V9"/>
<dbReference type="GO" id="GO:0031119">
    <property type="term" value="P:tRNA pseudouridine synthesis"/>
    <property type="evidence" value="ECO:0007669"/>
    <property type="project" value="UniProtKB-UniRule"/>
</dbReference>
<evidence type="ECO:0000259" key="6">
    <source>
        <dbReference type="PROSITE" id="PS51165"/>
    </source>
</evidence>
<evidence type="ECO:0000313" key="7">
    <source>
        <dbReference type="EMBL" id="AXG05831.1"/>
    </source>
</evidence>
<feature type="binding site" evidence="5">
    <location>
        <position position="306"/>
    </location>
    <ligand>
        <name>substrate</name>
    </ligand>
</feature>
<evidence type="ECO:0000256" key="1">
    <source>
        <dbReference type="ARBA" id="ARBA00009652"/>
    </source>
</evidence>
<dbReference type="PANTHER" id="PTHR21568:SF0">
    <property type="entry name" value="TRNA PSEUDOURIDINE SYNTHASE PUS10"/>
    <property type="match status" value="1"/>
</dbReference>
<dbReference type="PROSITE" id="PS51165">
    <property type="entry name" value="THUMP"/>
    <property type="match status" value="1"/>
</dbReference>
<comment type="function">
    <text evidence="5">Responsible for synthesis of pseudouridine from uracil-54 and uracil-55 in the psi GC loop of transfer RNAs.</text>
</comment>
<dbReference type="GO" id="GO:0160148">
    <property type="term" value="F:tRNA pseudouridine(55) synthase activity"/>
    <property type="evidence" value="ECO:0007669"/>
    <property type="project" value="UniProtKB-EC"/>
</dbReference>
<keyword evidence="3 5" id="KW-0694">RNA-binding</keyword>
<dbReference type="Gene3D" id="3.30.70.3190">
    <property type="match status" value="1"/>
</dbReference>
<keyword evidence="2 5" id="KW-0819">tRNA processing</keyword>
<dbReference type="Proteomes" id="UP000253273">
    <property type="component" value="Chromosome"/>
</dbReference>
<dbReference type="FunFam" id="3.30.70.2510:FF:000001">
    <property type="entry name" value="tRNA pseudouridine synthase Pus10"/>
    <property type="match status" value="1"/>
</dbReference>
<organism evidence="7 8">
    <name type="scientific">Haloplanus rubicundus</name>
    <dbReference type="NCBI Taxonomy" id="1547898"/>
    <lineage>
        <taxon>Archaea</taxon>
        <taxon>Methanobacteriati</taxon>
        <taxon>Methanobacteriota</taxon>
        <taxon>Stenosarchaea group</taxon>
        <taxon>Halobacteria</taxon>
        <taxon>Halobacteriales</taxon>
        <taxon>Haloferacaceae</taxon>
        <taxon>Haloplanus</taxon>
    </lineage>
</organism>
<evidence type="ECO:0000256" key="4">
    <source>
        <dbReference type="ARBA" id="ARBA00023235"/>
    </source>
</evidence>
<dbReference type="SUPFAM" id="SSF57938">
    <property type="entry name" value="DnaJ/Hsp40 cysteine-rich domain"/>
    <property type="match status" value="1"/>
</dbReference>
<comment type="similarity">
    <text evidence="1 5">Belongs to the pseudouridine synthase Pus10 family.</text>
</comment>
<dbReference type="Pfam" id="PF21238">
    <property type="entry name" value="Pus10_C"/>
    <property type="match status" value="1"/>
</dbReference>
<evidence type="ECO:0000256" key="3">
    <source>
        <dbReference type="ARBA" id="ARBA00022884"/>
    </source>
</evidence>
<keyword evidence="8" id="KW-1185">Reference proteome</keyword>
<dbReference type="PANTHER" id="PTHR21568">
    <property type="entry name" value="TRNA PSEUDOURIDINE SYNTHASE PUS10"/>
    <property type="match status" value="1"/>
</dbReference>
<dbReference type="InterPro" id="IPR005912">
    <property type="entry name" value="Pus10"/>
</dbReference>
<protein>
    <recommendedName>
        <fullName evidence="5">tRNA pseudouridine synthase Pus10</fullName>
        <ecNumber evidence="5">5.4.99.25</ecNumber>
    </recommendedName>
    <alternativeName>
        <fullName evidence="5">tRNA pseudouridine 54/55 synthase</fullName>
        <shortName evidence="5">Psi54/55 synthase</shortName>
    </alternativeName>
</protein>
<dbReference type="InterPro" id="IPR039894">
    <property type="entry name" value="Pus10-like"/>
</dbReference>
<dbReference type="GO" id="GO:0000049">
    <property type="term" value="F:tRNA binding"/>
    <property type="evidence" value="ECO:0007669"/>
    <property type="project" value="InterPro"/>
</dbReference>
<dbReference type="HAMAP" id="MF_01893">
    <property type="entry name" value="Pus10_arch"/>
    <property type="match status" value="1"/>
</dbReference>
<dbReference type="Gene3D" id="3.30.70.2510">
    <property type="match status" value="1"/>
</dbReference>
<keyword evidence="4 5" id="KW-0413">Isomerase</keyword>
<gene>
    <name evidence="5" type="primary">pus10</name>
    <name evidence="7" type="ORF">DU500_04915</name>
</gene>
<dbReference type="SUPFAM" id="SSF55120">
    <property type="entry name" value="Pseudouridine synthase"/>
    <property type="match status" value="1"/>
</dbReference>
<feature type="active site" description="Nucleophile" evidence="5">
    <location>
        <position position="240"/>
    </location>
</feature>
<name>A0A345E0V9_9EURY</name>
<evidence type="ECO:0000313" key="8">
    <source>
        <dbReference type="Proteomes" id="UP000253273"/>
    </source>
</evidence>
<dbReference type="InterPro" id="IPR020103">
    <property type="entry name" value="PsdUridine_synth_cat_dom_sf"/>
</dbReference>
<feature type="domain" description="THUMP" evidence="6">
    <location>
        <begin position="15"/>
        <end position="165"/>
    </location>
</feature>
<dbReference type="InterPro" id="IPR055174">
    <property type="entry name" value="Pus10_THUMP_arc"/>
</dbReference>